<dbReference type="InterPro" id="IPR051601">
    <property type="entry name" value="Serine_prot/Carboxylest_S33"/>
</dbReference>
<keyword evidence="3" id="KW-0732">Signal</keyword>
<feature type="signal peptide" evidence="3">
    <location>
        <begin position="1"/>
        <end position="21"/>
    </location>
</feature>
<dbReference type="PANTHER" id="PTHR43248:SF25">
    <property type="entry name" value="AB HYDROLASE-1 DOMAIN-CONTAINING PROTEIN-RELATED"/>
    <property type="match status" value="1"/>
</dbReference>
<name>A0A9Q9DRI7_CURCL</name>
<evidence type="ECO:0000256" key="2">
    <source>
        <dbReference type="ARBA" id="ARBA00022801"/>
    </source>
</evidence>
<accession>A0A9Q9DRI7</accession>
<dbReference type="InterPro" id="IPR013595">
    <property type="entry name" value="Pept_S33_TAP-like_C"/>
</dbReference>
<keyword evidence="2" id="KW-0378">Hydrolase</keyword>
<dbReference type="PANTHER" id="PTHR43248">
    <property type="entry name" value="2-SUCCINYL-6-HYDROXY-2,4-CYCLOHEXADIENE-1-CARBOXYLATE SYNTHASE"/>
    <property type="match status" value="1"/>
</dbReference>
<evidence type="ECO:0000256" key="3">
    <source>
        <dbReference type="SAM" id="SignalP"/>
    </source>
</evidence>
<evidence type="ECO:0000313" key="6">
    <source>
        <dbReference type="Proteomes" id="UP001056012"/>
    </source>
</evidence>
<dbReference type="Pfam" id="PF08386">
    <property type="entry name" value="Abhydrolase_4"/>
    <property type="match status" value="1"/>
</dbReference>
<protein>
    <recommendedName>
        <fullName evidence="4">Peptidase S33 tripeptidyl aminopeptidase-like C-terminal domain-containing protein</fullName>
    </recommendedName>
</protein>
<evidence type="ECO:0000313" key="5">
    <source>
        <dbReference type="EMBL" id="USP75441.1"/>
    </source>
</evidence>
<dbReference type="Proteomes" id="UP001056012">
    <property type="component" value="Chromosome 2"/>
</dbReference>
<dbReference type="SUPFAM" id="SSF53474">
    <property type="entry name" value="alpha/beta-Hydrolases"/>
    <property type="match status" value="1"/>
</dbReference>
<dbReference type="AlphaFoldDB" id="A0A9Q9DRI7"/>
<dbReference type="Gene3D" id="3.40.50.1820">
    <property type="entry name" value="alpha/beta hydrolase"/>
    <property type="match status" value="1"/>
</dbReference>
<dbReference type="InterPro" id="IPR029058">
    <property type="entry name" value="AB_hydrolase_fold"/>
</dbReference>
<feature type="domain" description="Peptidase S33 tripeptidyl aminopeptidase-like C-terminal" evidence="4">
    <location>
        <begin position="471"/>
        <end position="567"/>
    </location>
</feature>
<reference evidence="5" key="1">
    <citation type="submission" date="2021-12" db="EMBL/GenBank/DDBJ databases">
        <title>Curvularia clavata genome.</title>
        <authorList>
            <person name="Cao Y."/>
        </authorList>
    </citation>
    <scope>NUCLEOTIDE SEQUENCE</scope>
    <source>
        <strain evidence="5">Yc1106</strain>
    </source>
</reference>
<organism evidence="5 6">
    <name type="scientific">Curvularia clavata</name>
    <dbReference type="NCBI Taxonomy" id="95742"/>
    <lineage>
        <taxon>Eukaryota</taxon>
        <taxon>Fungi</taxon>
        <taxon>Dikarya</taxon>
        <taxon>Ascomycota</taxon>
        <taxon>Pezizomycotina</taxon>
        <taxon>Dothideomycetes</taxon>
        <taxon>Pleosporomycetidae</taxon>
        <taxon>Pleosporales</taxon>
        <taxon>Pleosporineae</taxon>
        <taxon>Pleosporaceae</taxon>
        <taxon>Curvularia</taxon>
    </lineage>
</organism>
<sequence>MAPRNTLSFTIIHCILQSTLTEHIMKVYTPYITAMATLLPHVLSTPLSTRDNSEMAFGFSELTASPSLAWTPCYQNFTCALLEVPRDYANESAGTLNIAIIKKPGATPDAPEVLVNPGGPGGSSVAMVLQSHASIEAKIGSEYSLVGIDPRGINNSEPSSDCFPGYPTQTRNFILQDVISAADITNELVLRTQHQSILAYGKWCSEMYAVNWTAKYASTVATAQDMLHYIQLRAKDTGKSPDEAKLWYYGVSYGSILGPTFASLYPDRVGRMIIDGVLELEDYYNGGWESAIDETDKAAEYFFRHCFEAGPALCQFHQNATSWQEIEQRYLAVVDSLKDEPIGVAEPFPDPSSPAYVPGKLPPTPSVFKWTDLVSQMFGSLYYLGPTFVLSTDYALVALQNRDDALLSAISVKSQISSYFPGFDERQGRHLVVCLDSYGRSNYTKFDDYKAFVDSMYNRSNYGGLSVAALSGPVCSQMNVQPPESQRFDGVPRVNGTHTPILFVSSVADPVTPLSSARKMHGLFPGSGLLVFNNSGHGAHFQASKCVSQYEAEYMRSGALPPADTLCKVDEPNPWIIASKLLNLTQSSA</sequence>
<proteinExistence type="inferred from homology"/>
<keyword evidence="6" id="KW-1185">Reference proteome</keyword>
<dbReference type="OrthoDB" id="425534at2759"/>
<dbReference type="VEuPathDB" id="FungiDB:yc1106_02715"/>
<dbReference type="GO" id="GO:0016787">
    <property type="term" value="F:hydrolase activity"/>
    <property type="evidence" value="ECO:0007669"/>
    <property type="project" value="UniProtKB-KW"/>
</dbReference>
<evidence type="ECO:0000256" key="1">
    <source>
        <dbReference type="ARBA" id="ARBA00010088"/>
    </source>
</evidence>
<feature type="chain" id="PRO_5040355609" description="Peptidase S33 tripeptidyl aminopeptidase-like C-terminal domain-containing protein" evidence="3">
    <location>
        <begin position="22"/>
        <end position="589"/>
    </location>
</feature>
<comment type="similarity">
    <text evidence="1">Belongs to the peptidase S33 family.</text>
</comment>
<evidence type="ECO:0000259" key="4">
    <source>
        <dbReference type="Pfam" id="PF08386"/>
    </source>
</evidence>
<gene>
    <name evidence="5" type="ORF">yc1106_02715</name>
</gene>
<dbReference type="EMBL" id="CP089275">
    <property type="protein sequence ID" value="USP75441.1"/>
    <property type="molecule type" value="Genomic_DNA"/>
</dbReference>